<dbReference type="GO" id="GO:0000049">
    <property type="term" value="F:tRNA binding"/>
    <property type="evidence" value="ECO:0007669"/>
    <property type="project" value="InterPro"/>
</dbReference>
<keyword evidence="1" id="KW-0963">Cytoplasm</keyword>
<evidence type="ECO:0000313" key="3">
    <source>
        <dbReference type="EMBL" id="RKP22230.1"/>
    </source>
</evidence>
<keyword evidence="2" id="KW-0819">tRNA processing</keyword>
<dbReference type="Proteomes" id="UP000278143">
    <property type="component" value="Unassembled WGS sequence"/>
</dbReference>
<keyword evidence="4" id="KW-1185">Reference proteome</keyword>
<dbReference type="GO" id="GO:0002143">
    <property type="term" value="P:tRNA wobble position uridine thiolation"/>
    <property type="evidence" value="ECO:0007669"/>
    <property type="project" value="TreeGrafter"/>
</dbReference>
<gene>
    <name evidence="3" type="ORF">SYNPS1DRAFT_32199</name>
</gene>
<dbReference type="InterPro" id="IPR019407">
    <property type="entry name" value="CTU2"/>
</dbReference>
<dbReference type="GO" id="GO:0016783">
    <property type="term" value="F:sulfurtransferase activity"/>
    <property type="evidence" value="ECO:0007669"/>
    <property type="project" value="TreeGrafter"/>
</dbReference>
<dbReference type="OrthoDB" id="25129at2759"/>
<dbReference type="GO" id="GO:0005829">
    <property type="term" value="C:cytosol"/>
    <property type="evidence" value="ECO:0007669"/>
    <property type="project" value="TreeGrafter"/>
</dbReference>
<dbReference type="AlphaFoldDB" id="A0A4P9YTR8"/>
<dbReference type="EMBL" id="KZ992378">
    <property type="protein sequence ID" value="RKP22230.1"/>
    <property type="molecule type" value="Genomic_DNA"/>
</dbReference>
<reference evidence="4" key="1">
    <citation type="journal article" date="2018" name="Nat. Microbiol.">
        <title>Leveraging single-cell genomics to expand the fungal tree of life.</title>
        <authorList>
            <person name="Ahrendt S.R."/>
            <person name="Quandt C.A."/>
            <person name="Ciobanu D."/>
            <person name="Clum A."/>
            <person name="Salamov A."/>
            <person name="Andreopoulos B."/>
            <person name="Cheng J.F."/>
            <person name="Woyke T."/>
            <person name="Pelin A."/>
            <person name="Henrissat B."/>
            <person name="Reynolds N.K."/>
            <person name="Benny G.L."/>
            <person name="Smith M.E."/>
            <person name="James T.Y."/>
            <person name="Grigoriev I.V."/>
        </authorList>
    </citation>
    <scope>NUCLEOTIDE SEQUENCE [LARGE SCALE GENOMIC DNA]</scope>
    <source>
        <strain evidence="4">Benny S71-1</strain>
    </source>
</reference>
<evidence type="ECO:0000313" key="4">
    <source>
        <dbReference type="Proteomes" id="UP000278143"/>
    </source>
</evidence>
<dbReference type="InterPro" id="IPR014729">
    <property type="entry name" value="Rossmann-like_a/b/a_fold"/>
</dbReference>
<dbReference type="PANTHER" id="PTHR20882:SF14">
    <property type="entry name" value="CYTOPLASMIC TRNA 2-THIOLATION PROTEIN 2"/>
    <property type="match status" value="1"/>
</dbReference>
<dbReference type="Gene3D" id="3.40.50.620">
    <property type="entry name" value="HUPs"/>
    <property type="match status" value="1"/>
</dbReference>
<organism evidence="3 4">
    <name type="scientific">Syncephalis pseudoplumigaleata</name>
    <dbReference type="NCBI Taxonomy" id="1712513"/>
    <lineage>
        <taxon>Eukaryota</taxon>
        <taxon>Fungi</taxon>
        <taxon>Fungi incertae sedis</taxon>
        <taxon>Zoopagomycota</taxon>
        <taxon>Zoopagomycotina</taxon>
        <taxon>Zoopagomycetes</taxon>
        <taxon>Zoopagales</taxon>
        <taxon>Piptocephalidaceae</taxon>
        <taxon>Syncephalis</taxon>
    </lineage>
</organism>
<evidence type="ECO:0000256" key="1">
    <source>
        <dbReference type="ARBA" id="ARBA00022490"/>
    </source>
</evidence>
<evidence type="ECO:0000256" key="2">
    <source>
        <dbReference type="ARBA" id="ARBA00022694"/>
    </source>
</evidence>
<sequence>MASAGSKFRTAIGKLRTPVEDAGGKASILLAYSGGAASRVLLELANDYNMANRSQRFAAYTICHVDESALFGDEQRKAAASSFLQGVRDVAAAFPFAFEEVPLESVFAADDDDAATTTTLLMTPMRHDPSSIFAESRSAIVS</sequence>
<accession>A0A4P9YTR8</accession>
<dbReference type="PANTHER" id="PTHR20882">
    <property type="entry name" value="CYTOPLASMIC TRNA 2-THIOLATION PROTEIN 2"/>
    <property type="match status" value="1"/>
</dbReference>
<protein>
    <submittedName>
        <fullName evidence="3">Uncharacterized protein</fullName>
    </submittedName>
</protein>
<proteinExistence type="predicted"/>
<name>A0A4P9YTR8_9FUNG</name>